<keyword evidence="3" id="KW-1003">Cell membrane</keyword>
<evidence type="ECO:0000256" key="6">
    <source>
        <dbReference type="ARBA" id="ARBA00023136"/>
    </source>
</evidence>
<feature type="transmembrane region" description="Helical" evidence="7">
    <location>
        <begin position="415"/>
        <end position="437"/>
    </location>
</feature>
<gene>
    <name evidence="8" type="ORF">SAMN02745129_4744</name>
</gene>
<feature type="transmembrane region" description="Helical" evidence="7">
    <location>
        <begin position="21"/>
        <end position="42"/>
    </location>
</feature>
<feature type="transmembrane region" description="Helical" evidence="7">
    <location>
        <begin position="94"/>
        <end position="116"/>
    </location>
</feature>
<dbReference type="InterPro" id="IPR002528">
    <property type="entry name" value="MATE_fam"/>
</dbReference>
<reference evidence="8 9" key="1">
    <citation type="submission" date="2016-11" db="EMBL/GenBank/DDBJ databases">
        <authorList>
            <person name="Jaros S."/>
            <person name="Januszkiewicz K."/>
            <person name="Wedrychowicz H."/>
        </authorList>
    </citation>
    <scope>NUCLEOTIDE SEQUENCE [LARGE SCALE GENOMIC DNA]</scope>
    <source>
        <strain evidence="8 9">DSM 16917</strain>
    </source>
</reference>
<dbReference type="EMBL" id="FQXG01000009">
    <property type="protein sequence ID" value="SHI19787.1"/>
    <property type="molecule type" value="Genomic_DNA"/>
</dbReference>
<dbReference type="Pfam" id="PF01554">
    <property type="entry name" value="MatE"/>
    <property type="match status" value="2"/>
</dbReference>
<dbReference type="RefSeq" id="WP_067664689.1">
    <property type="nucleotide sequence ID" value="NZ_FQXG01000009.1"/>
</dbReference>
<protein>
    <submittedName>
        <fullName evidence="8">Putative efflux protein, MATE family</fullName>
    </submittedName>
</protein>
<evidence type="ECO:0000313" key="9">
    <source>
        <dbReference type="Proteomes" id="UP000184268"/>
    </source>
</evidence>
<feature type="transmembrane region" description="Helical" evidence="7">
    <location>
        <begin position="195"/>
        <end position="220"/>
    </location>
</feature>
<feature type="transmembrane region" description="Helical" evidence="7">
    <location>
        <begin position="390"/>
        <end position="409"/>
    </location>
</feature>
<dbReference type="AlphaFoldDB" id="A0A1M5Z699"/>
<dbReference type="GO" id="GO:0015297">
    <property type="term" value="F:antiporter activity"/>
    <property type="evidence" value="ECO:0007669"/>
    <property type="project" value="InterPro"/>
</dbReference>
<feature type="transmembrane region" description="Helical" evidence="7">
    <location>
        <begin position="169"/>
        <end position="189"/>
    </location>
</feature>
<keyword evidence="5 7" id="KW-1133">Transmembrane helix</keyword>
<keyword evidence="9" id="KW-1185">Reference proteome</keyword>
<comment type="subcellular location">
    <subcellularLocation>
        <location evidence="1">Cell inner membrane</location>
        <topology evidence="1">Multi-pass membrane protein</topology>
    </subcellularLocation>
</comment>
<dbReference type="NCBIfam" id="TIGR00797">
    <property type="entry name" value="matE"/>
    <property type="match status" value="1"/>
</dbReference>
<dbReference type="PANTHER" id="PTHR43549">
    <property type="entry name" value="MULTIDRUG RESISTANCE PROTEIN YPNP-RELATED"/>
    <property type="match status" value="1"/>
</dbReference>
<feature type="transmembrane region" description="Helical" evidence="7">
    <location>
        <begin position="357"/>
        <end position="378"/>
    </location>
</feature>
<keyword evidence="2" id="KW-0813">Transport</keyword>
<feature type="transmembrane region" description="Helical" evidence="7">
    <location>
        <begin position="287"/>
        <end position="304"/>
    </location>
</feature>
<dbReference type="PANTHER" id="PTHR43549:SF3">
    <property type="entry name" value="MULTIDRUG RESISTANCE PROTEIN YPNP-RELATED"/>
    <property type="match status" value="1"/>
</dbReference>
<keyword evidence="6 7" id="KW-0472">Membrane</keyword>
<feature type="transmembrane region" description="Helical" evidence="7">
    <location>
        <begin position="136"/>
        <end position="157"/>
    </location>
</feature>
<dbReference type="GO" id="GO:0042910">
    <property type="term" value="F:xenobiotic transmembrane transporter activity"/>
    <property type="evidence" value="ECO:0007669"/>
    <property type="project" value="InterPro"/>
</dbReference>
<organism evidence="8 9">
    <name type="scientific">Ferrimonas marina</name>
    <dbReference type="NCBI Taxonomy" id="299255"/>
    <lineage>
        <taxon>Bacteria</taxon>
        <taxon>Pseudomonadati</taxon>
        <taxon>Pseudomonadota</taxon>
        <taxon>Gammaproteobacteria</taxon>
        <taxon>Alteromonadales</taxon>
        <taxon>Ferrimonadaceae</taxon>
        <taxon>Ferrimonas</taxon>
    </lineage>
</organism>
<feature type="transmembrane region" description="Helical" evidence="7">
    <location>
        <begin position="62"/>
        <end position="82"/>
    </location>
</feature>
<evidence type="ECO:0000256" key="1">
    <source>
        <dbReference type="ARBA" id="ARBA00004429"/>
    </source>
</evidence>
<accession>A0A1M5Z699</accession>
<evidence type="ECO:0000256" key="4">
    <source>
        <dbReference type="ARBA" id="ARBA00022692"/>
    </source>
</evidence>
<dbReference type="Proteomes" id="UP000184268">
    <property type="component" value="Unassembled WGS sequence"/>
</dbReference>
<sequence length="453" mass="48830">MKSKQIHQLTQGNVLDHLRRMTWPLLMAMILLMSFNFIDAYFVSLLGTEEMAAFSFTFPVTFTIFSMVIGLGIGTSTAVATAQGQGRSEEARGIGGMAIVLSTVLVCLLCIPVWLFHDPLFQWLGADESTRRLADGYMAVWLAGAVFAAFPLVGNAVMRANGNTRGPSIVMAASAAINAALDPLLIFGWGPVPAMGLAGAALATILAYAISSAIILYMLIKQMDAIGWCRKWQQQREAAKGILGVAVPAAGANMLTPMAMAVMTAIVAQYGDEAVAAFGVGTRLESLATLVVLTLSMSLPPLISQNAAAGHMDRVRLLYRTVMRFTLLWQGGVYLVLLLLSPWIAGAFGQEPAVEETIILLVMLLPLGWGAQGVTILTNSSFNALRRPMSALNLSFVRLFVTYLPLAWIGGKIAGLPGVFAGSVIANLITGLIAWRWMWFFLCHTRQEQQEAQ</sequence>
<keyword evidence="4 7" id="KW-0812">Transmembrane</keyword>
<evidence type="ECO:0000313" key="8">
    <source>
        <dbReference type="EMBL" id="SHI19787.1"/>
    </source>
</evidence>
<name>A0A1M5Z699_9GAMM</name>
<dbReference type="InterPro" id="IPR048279">
    <property type="entry name" value="MdtK-like"/>
</dbReference>
<dbReference type="STRING" id="299255.SAMN02745129_4744"/>
<dbReference type="GO" id="GO:0005886">
    <property type="term" value="C:plasma membrane"/>
    <property type="evidence" value="ECO:0007669"/>
    <property type="project" value="UniProtKB-SubCell"/>
</dbReference>
<dbReference type="PIRSF" id="PIRSF006603">
    <property type="entry name" value="DinF"/>
    <property type="match status" value="1"/>
</dbReference>
<evidence type="ECO:0000256" key="7">
    <source>
        <dbReference type="SAM" id="Phobius"/>
    </source>
</evidence>
<feature type="transmembrane region" description="Helical" evidence="7">
    <location>
        <begin position="325"/>
        <end position="345"/>
    </location>
</feature>
<proteinExistence type="predicted"/>
<evidence type="ECO:0000256" key="2">
    <source>
        <dbReference type="ARBA" id="ARBA00022448"/>
    </source>
</evidence>
<evidence type="ECO:0000256" key="3">
    <source>
        <dbReference type="ARBA" id="ARBA00022475"/>
    </source>
</evidence>
<feature type="transmembrane region" description="Helical" evidence="7">
    <location>
        <begin position="241"/>
        <end position="267"/>
    </location>
</feature>
<dbReference type="InterPro" id="IPR052031">
    <property type="entry name" value="Membrane_Transporter-Flippase"/>
</dbReference>
<evidence type="ECO:0000256" key="5">
    <source>
        <dbReference type="ARBA" id="ARBA00022989"/>
    </source>
</evidence>